<feature type="non-terminal residue" evidence="1">
    <location>
        <position position="39"/>
    </location>
</feature>
<dbReference type="AlphaFoldDB" id="A0A0F9DC91"/>
<accession>A0A0F9DC91</accession>
<proteinExistence type="predicted"/>
<dbReference type="EMBL" id="LAZR01032298">
    <property type="protein sequence ID" value="KKL51296.1"/>
    <property type="molecule type" value="Genomic_DNA"/>
</dbReference>
<name>A0A0F9DC91_9ZZZZ</name>
<sequence length="39" mass="4682">MNLKKLNFKPIICKDCKQKKKHKAHGLCGNCYSRFQWSR</sequence>
<comment type="caution">
    <text evidence="1">The sequence shown here is derived from an EMBL/GenBank/DDBJ whole genome shotgun (WGS) entry which is preliminary data.</text>
</comment>
<protein>
    <submittedName>
        <fullName evidence="1">Uncharacterized protein</fullName>
    </submittedName>
</protein>
<gene>
    <name evidence="1" type="ORF">LCGC14_2296950</name>
</gene>
<reference evidence="1" key="1">
    <citation type="journal article" date="2015" name="Nature">
        <title>Complex archaea that bridge the gap between prokaryotes and eukaryotes.</title>
        <authorList>
            <person name="Spang A."/>
            <person name="Saw J.H."/>
            <person name="Jorgensen S.L."/>
            <person name="Zaremba-Niedzwiedzka K."/>
            <person name="Martijn J."/>
            <person name="Lind A.E."/>
            <person name="van Eijk R."/>
            <person name="Schleper C."/>
            <person name="Guy L."/>
            <person name="Ettema T.J."/>
        </authorList>
    </citation>
    <scope>NUCLEOTIDE SEQUENCE</scope>
</reference>
<organism evidence="1">
    <name type="scientific">marine sediment metagenome</name>
    <dbReference type="NCBI Taxonomy" id="412755"/>
    <lineage>
        <taxon>unclassified sequences</taxon>
        <taxon>metagenomes</taxon>
        <taxon>ecological metagenomes</taxon>
    </lineage>
</organism>
<evidence type="ECO:0000313" key="1">
    <source>
        <dbReference type="EMBL" id="KKL51296.1"/>
    </source>
</evidence>